<dbReference type="RefSeq" id="WP_015955119.1">
    <property type="nucleotide sequence ID" value="NC_011729.1"/>
</dbReference>
<proteinExistence type="predicted"/>
<dbReference type="Proteomes" id="UP000002384">
    <property type="component" value="Chromosome"/>
</dbReference>
<dbReference type="AlphaFoldDB" id="B7KBG6"/>
<reference evidence="2" key="1">
    <citation type="journal article" date="2011" name="MBio">
        <title>Novel metabolic attributes of the genus Cyanothece, comprising a group of unicellular nitrogen-fixing Cyanobacteria.</title>
        <authorList>
            <person name="Bandyopadhyay A."/>
            <person name="Elvitigala T."/>
            <person name="Welsh E."/>
            <person name="Stockel J."/>
            <person name="Liberton M."/>
            <person name="Min H."/>
            <person name="Sherman L.A."/>
            <person name="Pakrasi H.B."/>
        </authorList>
    </citation>
    <scope>NUCLEOTIDE SEQUENCE [LARGE SCALE GENOMIC DNA]</scope>
    <source>
        <strain evidence="2">PCC 7424</strain>
    </source>
</reference>
<protein>
    <submittedName>
        <fullName evidence="1">Uncharacterized protein</fullName>
    </submittedName>
</protein>
<dbReference type="KEGG" id="cyc:PCC7424_3120"/>
<dbReference type="STRING" id="65393.PCC7424_3120"/>
<gene>
    <name evidence="1" type="ordered locus">PCC7424_3120</name>
</gene>
<organism evidence="1 2">
    <name type="scientific">Gloeothece citriformis (strain PCC 7424)</name>
    <name type="common">Cyanothece sp. (strain PCC 7424)</name>
    <dbReference type="NCBI Taxonomy" id="65393"/>
    <lineage>
        <taxon>Bacteria</taxon>
        <taxon>Bacillati</taxon>
        <taxon>Cyanobacteriota</taxon>
        <taxon>Cyanophyceae</taxon>
        <taxon>Oscillatoriophycideae</taxon>
        <taxon>Chroococcales</taxon>
        <taxon>Aphanothecaceae</taxon>
        <taxon>Gloeothece</taxon>
        <taxon>Gloeothece citriformis</taxon>
    </lineage>
</organism>
<name>B7KBG6_GLOC7</name>
<dbReference type="eggNOG" id="ENOG502Z8AY">
    <property type="taxonomic scope" value="Bacteria"/>
</dbReference>
<sequence>MDKNLLKEDDNRLIRLDYSDLLNTIIKILAEKQLKNPFRLTKNSNQLVIDIDEIAFQVASKQVENPLGNGTTSAKTATVNFSNPKEFIHQIQQIRTGLTKLMKSALTESGKDNSLENYITALATDLKTFQGETKGLSFTYPFNKTHSGLQKQRLSLEEKGVNRSPLLRFHKLTITVEKTHEFHQQLRDSLRNFIELNFKTETEEDRDNLGYILEDTISQDKSQSDFNRLKSLMETEILGKLQRAARIIYLKHLQEQIGKHQDLIYLEILIKRLEQLEAYINDPDKQDGYYQINYAGITFNLRELFNRAEAFDMLPIIPQVCGHLGEIKDEKEGKYQFIFGLKLKLDGKVPTAGRTTVFDYYINFLESESQEHQEGLNNAYKNKFFVEKVFKIALLYFFVFAGNNPSEENYTPESDLNYDPRASFEEKMMPIFQQDDDEKKQKRLRGIKRGLEQYQVNEKLQKLKKLLLKHINQKTKFPTRPYPLHINLKQGILERNYQTIDQSGSFFKSVLKNNPKLTLQYISITDPRVDNTSLSTLPASIQISDIQYFSTEDHQTFSLDYDLRKVKAVPVILVPQQSHCQTLAQNILNDHQGNSKNLIEFTYNYQRLKERIFTDEDNPKIFLYQLTFAILAYISLKLLLDSTKDHLFIPILRLHLTDKQDPSPEEVYLRSLFTVISHLLNETHRSNCQGFCIKDMQFKLKNGLSSLYSILPKIFQLNDPDYTPEIDKLAIVIVSSRECDRSKFNDYKISNLFGQVIGIYRQSDGRIRLYTRGSFSGNYNSQEIHTRPDVVIDEFNKLYNQGYRHFLYIAKSPYSSTINLTAKEEDEGLYFMSKSIIRALKGDKKDMKIYPVFFDKYYVVKLNPPKVNSLYIQDTSELTNIVKDPHKKSVVFFNLFNGITVGAERYYNGVMSYTTLLNIYEGILDETDIHKGLIDDSQLKNDLLQYLTLYHFSKYEAYPTKQRNISLKLDPYQDIIGDDSIGALSIFNQMTGKVKFNYLAFLTEVRKALI</sequence>
<dbReference type="EMBL" id="CP001291">
    <property type="protein sequence ID" value="ACK71522.1"/>
    <property type="molecule type" value="Genomic_DNA"/>
</dbReference>
<dbReference type="HOGENOM" id="CLU_295546_0_0_3"/>
<keyword evidence="2" id="KW-1185">Reference proteome</keyword>
<evidence type="ECO:0000313" key="1">
    <source>
        <dbReference type="EMBL" id="ACK71522.1"/>
    </source>
</evidence>
<evidence type="ECO:0000313" key="2">
    <source>
        <dbReference type="Proteomes" id="UP000002384"/>
    </source>
</evidence>
<accession>B7KBG6</accession>
<dbReference type="OrthoDB" id="418013at2"/>